<keyword evidence="2" id="KW-1185">Reference proteome</keyword>
<proteinExistence type="predicted"/>
<reference evidence="1 2" key="1">
    <citation type="journal article" date="2019" name="Environ. Microbiol.">
        <title>Species interactions and distinct microbial communities in high Arctic permafrost affected cryosols are associated with the CH4 and CO2 gas fluxes.</title>
        <authorList>
            <person name="Altshuler I."/>
            <person name="Hamel J."/>
            <person name="Turney S."/>
            <person name="Magnuson E."/>
            <person name="Levesque R."/>
            <person name="Greer C."/>
            <person name="Whyte L.G."/>
        </authorList>
    </citation>
    <scope>NUCLEOTIDE SEQUENCE [LARGE SCALE GENOMIC DNA]</scope>
    <source>
        <strain evidence="1 2">S9.3A</strain>
    </source>
</reference>
<dbReference type="AlphaFoldDB" id="A0A502D097"/>
<accession>A0A502D097</accession>
<organism evidence="1 2">
    <name type="scientific">Pedococcus bigeumensis</name>
    <dbReference type="NCBI Taxonomy" id="433644"/>
    <lineage>
        <taxon>Bacteria</taxon>
        <taxon>Bacillati</taxon>
        <taxon>Actinomycetota</taxon>
        <taxon>Actinomycetes</taxon>
        <taxon>Micrococcales</taxon>
        <taxon>Intrasporangiaceae</taxon>
        <taxon>Pedococcus</taxon>
    </lineage>
</organism>
<dbReference type="Proteomes" id="UP000317722">
    <property type="component" value="Unassembled WGS sequence"/>
</dbReference>
<comment type="caution">
    <text evidence="1">The sequence shown here is derived from an EMBL/GenBank/DDBJ whole genome shotgun (WGS) entry which is preliminary data.</text>
</comment>
<dbReference type="EMBL" id="RCZM01000001">
    <property type="protein sequence ID" value="TPG19215.1"/>
    <property type="molecule type" value="Genomic_DNA"/>
</dbReference>
<sequence length="81" mass="8697">MAALGGAVTVALCGHWEHDGPCRWEHFTRPEVVDAAVVVTVYFDAAAHEEQQVRERVREALAAGSLVGPDGTTTAWQLAPN</sequence>
<name>A0A502D097_9MICO</name>
<gene>
    <name evidence="1" type="ORF">EAH86_01515</name>
</gene>
<protein>
    <submittedName>
        <fullName evidence="1">Uncharacterized protein</fullName>
    </submittedName>
</protein>
<evidence type="ECO:0000313" key="2">
    <source>
        <dbReference type="Proteomes" id="UP000317722"/>
    </source>
</evidence>
<evidence type="ECO:0000313" key="1">
    <source>
        <dbReference type="EMBL" id="TPG19215.1"/>
    </source>
</evidence>